<dbReference type="EC" id="3.1.1.-" evidence="6"/>
<accession>A0A482VF51</accession>
<evidence type="ECO:0000313" key="9">
    <source>
        <dbReference type="Proteomes" id="UP000292052"/>
    </source>
</evidence>
<evidence type="ECO:0000256" key="4">
    <source>
        <dbReference type="ARBA" id="ARBA00023157"/>
    </source>
</evidence>
<dbReference type="PROSITE" id="PS00941">
    <property type="entry name" value="CARBOXYLESTERASE_B_2"/>
    <property type="match status" value="1"/>
</dbReference>
<dbReference type="Gene3D" id="3.40.50.1820">
    <property type="entry name" value="alpha/beta hydrolase"/>
    <property type="match status" value="1"/>
</dbReference>
<feature type="non-terminal residue" evidence="8">
    <location>
        <position position="1"/>
    </location>
</feature>
<keyword evidence="3 6" id="KW-0378">Hydrolase</keyword>
<evidence type="ECO:0000259" key="7">
    <source>
        <dbReference type="Pfam" id="PF00135"/>
    </source>
</evidence>
<evidence type="ECO:0000256" key="1">
    <source>
        <dbReference type="ARBA" id="ARBA00005964"/>
    </source>
</evidence>
<dbReference type="Pfam" id="PF00135">
    <property type="entry name" value="COesterase"/>
    <property type="match status" value="1"/>
</dbReference>
<reference evidence="8 9" key="1">
    <citation type="submission" date="2017-03" db="EMBL/GenBank/DDBJ databases">
        <title>Genome of the blue death feigning beetle - Asbolus verrucosus.</title>
        <authorList>
            <person name="Rider S.D."/>
        </authorList>
    </citation>
    <scope>NUCLEOTIDE SEQUENCE [LARGE SCALE GENOMIC DNA]</scope>
    <source>
        <strain evidence="8">Butters</strain>
        <tissue evidence="8">Head and leg muscle</tissue>
    </source>
</reference>
<proteinExistence type="inferred from homology"/>
<dbReference type="InterPro" id="IPR029058">
    <property type="entry name" value="AB_hydrolase_fold"/>
</dbReference>
<dbReference type="GO" id="GO:0052689">
    <property type="term" value="F:carboxylic ester hydrolase activity"/>
    <property type="evidence" value="ECO:0007669"/>
    <property type="project" value="UniProtKB-KW"/>
</dbReference>
<dbReference type="EMBL" id="QDEB01108735">
    <property type="protein sequence ID" value="RZB73484.1"/>
    <property type="molecule type" value="Genomic_DNA"/>
</dbReference>
<dbReference type="OrthoDB" id="6846267at2759"/>
<dbReference type="InterPro" id="IPR002018">
    <property type="entry name" value="CarbesteraseB"/>
</dbReference>
<evidence type="ECO:0000256" key="5">
    <source>
        <dbReference type="ARBA" id="ARBA00023180"/>
    </source>
</evidence>
<feature type="non-terminal residue" evidence="8">
    <location>
        <position position="208"/>
    </location>
</feature>
<evidence type="ECO:0000256" key="6">
    <source>
        <dbReference type="RuleBase" id="RU361235"/>
    </source>
</evidence>
<dbReference type="PROSITE" id="PS00122">
    <property type="entry name" value="CARBOXYLESTERASE_B_1"/>
    <property type="match status" value="1"/>
</dbReference>
<sequence length="208" mass="22934">LRTVVQIGDGNPLVLLPNGLIRGREAVTIENKTYYTFQKIPYATPPTGELRFKPPQPAQNWDGILNTTNIDVICYQTTSNSSTESEDCLFINVFTPKLPSENNSVSLPVLFYIHGGGFVEGSSLYFQPDLLINNDIVFASINYRVGIFGFLSTQDKVVPGNMGLKDQLLALQWAHDNIKLFGGDPEKITIYGESAGSASCAYHLLNQQ</sequence>
<protein>
    <recommendedName>
        <fullName evidence="6">Carboxylic ester hydrolase</fullName>
        <ecNumber evidence="6">3.1.1.-</ecNumber>
    </recommendedName>
</protein>
<dbReference type="PANTHER" id="PTHR43142">
    <property type="entry name" value="CARBOXYLIC ESTER HYDROLASE"/>
    <property type="match status" value="1"/>
</dbReference>
<gene>
    <name evidence="8" type="ORF">BDFB_013823</name>
</gene>
<feature type="domain" description="Carboxylesterase type B" evidence="7">
    <location>
        <begin position="12"/>
        <end position="206"/>
    </location>
</feature>
<evidence type="ECO:0000313" key="8">
    <source>
        <dbReference type="EMBL" id="RZB73484.1"/>
    </source>
</evidence>
<keyword evidence="9" id="KW-1185">Reference proteome</keyword>
<keyword evidence="4" id="KW-1015">Disulfide bond</keyword>
<organism evidence="8 9">
    <name type="scientific">Asbolus verrucosus</name>
    <name type="common">Desert ironclad beetle</name>
    <dbReference type="NCBI Taxonomy" id="1661398"/>
    <lineage>
        <taxon>Eukaryota</taxon>
        <taxon>Metazoa</taxon>
        <taxon>Ecdysozoa</taxon>
        <taxon>Arthropoda</taxon>
        <taxon>Hexapoda</taxon>
        <taxon>Insecta</taxon>
        <taxon>Pterygota</taxon>
        <taxon>Neoptera</taxon>
        <taxon>Endopterygota</taxon>
        <taxon>Coleoptera</taxon>
        <taxon>Polyphaga</taxon>
        <taxon>Cucujiformia</taxon>
        <taxon>Tenebrionidae</taxon>
        <taxon>Pimeliinae</taxon>
        <taxon>Asbolus</taxon>
    </lineage>
</organism>
<evidence type="ECO:0000256" key="3">
    <source>
        <dbReference type="ARBA" id="ARBA00022801"/>
    </source>
</evidence>
<keyword evidence="5" id="KW-0325">Glycoprotein</keyword>
<dbReference type="STRING" id="1661398.A0A482VF51"/>
<keyword evidence="2" id="KW-0719">Serine esterase</keyword>
<comment type="similarity">
    <text evidence="1 6">Belongs to the type-B carboxylesterase/lipase family.</text>
</comment>
<comment type="caution">
    <text evidence="8">The sequence shown here is derived from an EMBL/GenBank/DDBJ whole genome shotgun (WGS) entry which is preliminary data.</text>
</comment>
<dbReference type="AlphaFoldDB" id="A0A482VF51"/>
<dbReference type="SUPFAM" id="SSF53474">
    <property type="entry name" value="alpha/beta-Hydrolases"/>
    <property type="match status" value="1"/>
</dbReference>
<dbReference type="InterPro" id="IPR019819">
    <property type="entry name" value="Carboxylesterase_B_CS"/>
</dbReference>
<evidence type="ECO:0000256" key="2">
    <source>
        <dbReference type="ARBA" id="ARBA00022487"/>
    </source>
</evidence>
<dbReference type="Proteomes" id="UP000292052">
    <property type="component" value="Unassembled WGS sequence"/>
</dbReference>
<name>A0A482VF51_ASBVE</name>
<dbReference type="InterPro" id="IPR019826">
    <property type="entry name" value="Carboxylesterase_B_AS"/>
</dbReference>
<dbReference type="PANTHER" id="PTHR43142:SF1">
    <property type="entry name" value="CARBOXYLIC ESTER HYDROLASE"/>
    <property type="match status" value="1"/>
</dbReference>